<dbReference type="EC" id="2.1.1.222" evidence="2"/>
<dbReference type="SUPFAM" id="SSF53335">
    <property type="entry name" value="S-adenosyl-L-methionine-dependent methyltransferases"/>
    <property type="match status" value="1"/>
</dbReference>
<dbReference type="GO" id="GO:0061542">
    <property type="term" value="F:3-demethylubiquinol 3-O-methyltransferase activity"/>
    <property type="evidence" value="ECO:0007669"/>
    <property type="project" value="UniProtKB-EC"/>
</dbReference>
<proteinExistence type="predicted"/>
<dbReference type="EC" id="2.1.1.64" evidence="2"/>
<feature type="domain" description="Methyltransferase" evidence="1">
    <location>
        <begin position="52"/>
        <end position="144"/>
    </location>
</feature>
<gene>
    <name evidence="2" type="ORF">ACFSDE_05715</name>
</gene>
<dbReference type="PANTHER" id="PTHR43464">
    <property type="entry name" value="METHYLTRANSFERASE"/>
    <property type="match status" value="1"/>
</dbReference>
<evidence type="ECO:0000259" key="1">
    <source>
        <dbReference type="Pfam" id="PF13649"/>
    </source>
</evidence>
<dbReference type="GO" id="GO:0032259">
    <property type="term" value="P:methylation"/>
    <property type="evidence" value="ECO:0007669"/>
    <property type="project" value="UniProtKB-KW"/>
</dbReference>
<dbReference type="Proteomes" id="UP001597351">
    <property type="component" value="Unassembled WGS sequence"/>
</dbReference>
<dbReference type="CDD" id="cd02440">
    <property type="entry name" value="AdoMet_MTases"/>
    <property type="match status" value="1"/>
</dbReference>
<evidence type="ECO:0000313" key="2">
    <source>
        <dbReference type="EMBL" id="MFD1946281.1"/>
    </source>
</evidence>
<evidence type="ECO:0000313" key="3">
    <source>
        <dbReference type="Proteomes" id="UP001597351"/>
    </source>
</evidence>
<keyword evidence="3" id="KW-1185">Reference proteome</keyword>
<dbReference type="InterPro" id="IPR041698">
    <property type="entry name" value="Methyltransf_25"/>
</dbReference>
<keyword evidence="2" id="KW-0808">Transferase</keyword>
<dbReference type="InterPro" id="IPR029063">
    <property type="entry name" value="SAM-dependent_MTases_sf"/>
</dbReference>
<dbReference type="GO" id="GO:0102208">
    <property type="term" value="F:2-polyprenyl-6-hydroxyphenol methylase activity"/>
    <property type="evidence" value="ECO:0007669"/>
    <property type="project" value="UniProtKB-EC"/>
</dbReference>
<organism evidence="2 3">
    <name type="scientific">Nocardioides aestuarii</name>
    <dbReference type="NCBI Taxonomy" id="252231"/>
    <lineage>
        <taxon>Bacteria</taxon>
        <taxon>Bacillati</taxon>
        <taxon>Actinomycetota</taxon>
        <taxon>Actinomycetes</taxon>
        <taxon>Propionibacteriales</taxon>
        <taxon>Nocardioidaceae</taxon>
        <taxon>Nocardioides</taxon>
    </lineage>
</organism>
<comment type="caution">
    <text evidence="2">The sequence shown here is derived from an EMBL/GenBank/DDBJ whole genome shotgun (WGS) entry which is preliminary data.</text>
</comment>
<sequence>MTTADRPPTRWALAGDGTSGYGRCFGRLVADGTDVDGEARLADSLLARGGRVLDLGSGMGRVAAALAARGHDVVATEPDEALRAQSRATYPDLEVLPHEALALDAEEVGRFDLVVAVGNVMVYLGEGTERAVLSHVRSLLAPGGRVLVGFHPRSGPAGARDYAPDELAEDARSSGLRVDHRFGSYELHPPADDYCVFVLSAAG</sequence>
<dbReference type="RefSeq" id="WP_343916287.1">
    <property type="nucleotide sequence ID" value="NZ_BAAAJT010000002.1"/>
</dbReference>
<keyword evidence="2" id="KW-0489">Methyltransferase</keyword>
<protein>
    <submittedName>
        <fullName evidence="2">Class I SAM-dependent methyltransferase</fullName>
        <ecNumber evidence="2">2.1.1.222</ecNumber>
        <ecNumber evidence="2">2.1.1.64</ecNumber>
    </submittedName>
</protein>
<dbReference type="EMBL" id="JBHUGD010000003">
    <property type="protein sequence ID" value="MFD1946281.1"/>
    <property type="molecule type" value="Genomic_DNA"/>
</dbReference>
<dbReference type="Gene3D" id="3.40.50.150">
    <property type="entry name" value="Vaccinia Virus protein VP39"/>
    <property type="match status" value="1"/>
</dbReference>
<name>A0ABW4TK53_9ACTN</name>
<dbReference type="PANTHER" id="PTHR43464:SF83">
    <property type="entry name" value="MALONYL-[ACYL-CARRIER PROTEIN] O-METHYLTRANSFERASE"/>
    <property type="match status" value="1"/>
</dbReference>
<reference evidence="3" key="1">
    <citation type="journal article" date="2019" name="Int. J. Syst. Evol. Microbiol.">
        <title>The Global Catalogue of Microorganisms (GCM) 10K type strain sequencing project: providing services to taxonomists for standard genome sequencing and annotation.</title>
        <authorList>
            <consortium name="The Broad Institute Genomics Platform"/>
            <consortium name="The Broad Institute Genome Sequencing Center for Infectious Disease"/>
            <person name="Wu L."/>
            <person name="Ma J."/>
        </authorList>
    </citation>
    <scope>NUCLEOTIDE SEQUENCE [LARGE SCALE GENOMIC DNA]</scope>
    <source>
        <strain evidence="3">CGMCC 1.12477</strain>
    </source>
</reference>
<dbReference type="Pfam" id="PF13649">
    <property type="entry name" value="Methyltransf_25"/>
    <property type="match status" value="1"/>
</dbReference>
<accession>A0ABW4TK53</accession>